<evidence type="ECO:0000313" key="1">
    <source>
        <dbReference type="EMBL" id="KAF0026751.1"/>
    </source>
</evidence>
<accession>A0A6A4S6I7</accession>
<protein>
    <submittedName>
        <fullName evidence="1">Uncharacterized protein</fullName>
    </submittedName>
</protein>
<dbReference type="EMBL" id="VEVO01000019">
    <property type="protein sequence ID" value="KAF0026751.1"/>
    <property type="molecule type" value="Genomic_DNA"/>
</dbReference>
<name>A0A6A4S6I7_SCOMX</name>
<organism evidence="1 2">
    <name type="scientific">Scophthalmus maximus</name>
    <name type="common">Turbot</name>
    <name type="synonym">Psetta maxima</name>
    <dbReference type="NCBI Taxonomy" id="52904"/>
    <lineage>
        <taxon>Eukaryota</taxon>
        <taxon>Metazoa</taxon>
        <taxon>Chordata</taxon>
        <taxon>Craniata</taxon>
        <taxon>Vertebrata</taxon>
        <taxon>Euteleostomi</taxon>
        <taxon>Actinopterygii</taxon>
        <taxon>Neopterygii</taxon>
        <taxon>Teleostei</taxon>
        <taxon>Neoteleostei</taxon>
        <taxon>Acanthomorphata</taxon>
        <taxon>Carangaria</taxon>
        <taxon>Pleuronectiformes</taxon>
        <taxon>Pleuronectoidei</taxon>
        <taxon>Scophthalmidae</taxon>
        <taxon>Scophthalmus</taxon>
    </lineage>
</organism>
<proteinExistence type="predicted"/>
<dbReference type="AlphaFoldDB" id="A0A6A4S6I7"/>
<reference evidence="1 2" key="1">
    <citation type="submission" date="2019-06" db="EMBL/GenBank/DDBJ databases">
        <title>Draft genomes of female and male turbot (Scophthalmus maximus).</title>
        <authorList>
            <person name="Xu H."/>
            <person name="Xu X.-W."/>
            <person name="Shao C."/>
            <person name="Chen S."/>
        </authorList>
    </citation>
    <scope>NUCLEOTIDE SEQUENCE [LARGE SCALE GENOMIC DNA]</scope>
    <source>
        <strain evidence="1">Ysfricsl-2016a</strain>
        <tissue evidence="1">Blood</tissue>
    </source>
</reference>
<sequence length="184" mass="21390">MRTHNMWTARPQTPVRHPVSPVFVTRRERGCRGDYDHDYETGTQRAHPRCIRVNSKTQIILRLKRSLMPEHEQRPLGFSAAFAVMDKSPFLTCRRNPKSEACQLQQAAVLEPKLRFCVDTKIQVIPRSCYISLTSDGIYRPELHLFIFLGEKMIFAFLRVVSDVQERSLKLFIHGHEDVNKEGL</sequence>
<gene>
    <name evidence="1" type="ORF">F2P81_021488</name>
</gene>
<comment type="caution">
    <text evidence="1">The sequence shown here is derived from an EMBL/GenBank/DDBJ whole genome shotgun (WGS) entry which is preliminary data.</text>
</comment>
<evidence type="ECO:0000313" key="2">
    <source>
        <dbReference type="Proteomes" id="UP000438429"/>
    </source>
</evidence>
<dbReference type="Proteomes" id="UP000438429">
    <property type="component" value="Unassembled WGS sequence"/>
</dbReference>